<sequence>MSQTAGLSRLGWWRHTDAGPQAPAGLPAGEAAMIGMTGRRGLSNAKVERKLGRQPRHLSWLQGFKEEPA</sequence>
<evidence type="ECO:0000313" key="3">
    <source>
        <dbReference type="Proteomes" id="UP001501666"/>
    </source>
</evidence>
<reference evidence="2 3" key="1">
    <citation type="journal article" date="2019" name="Int. J. Syst. Evol. Microbiol.">
        <title>The Global Catalogue of Microorganisms (GCM) 10K type strain sequencing project: providing services to taxonomists for standard genome sequencing and annotation.</title>
        <authorList>
            <consortium name="The Broad Institute Genomics Platform"/>
            <consortium name="The Broad Institute Genome Sequencing Center for Infectious Disease"/>
            <person name="Wu L."/>
            <person name="Ma J."/>
        </authorList>
    </citation>
    <scope>NUCLEOTIDE SEQUENCE [LARGE SCALE GENOMIC DNA]</scope>
    <source>
        <strain evidence="2 3">JCM 6835</strain>
    </source>
</reference>
<comment type="caution">
    <text evidence="2">The sequence shown here is derived from an EMBL/GenBank/DDBJ whole genome shotgun (WGS) entry which is preliminary data.</text>
</comment>
<proteinExistence type="predicted"/>
<evidence type="ECO:0000256" key="1">
    <source>
        <dbReference type="SAM" id="MobiDB-lite"/>
    </source>
</evidence>
<feature type="region of interest" description="Disordered" evidence="1">
    <location>
        <begin position="1"/>
        <end position="24"/>
    </location>
</feature>
<gene>
    <name evidence="2" type="ORF">GCM10010412_003970</name>
</gene>
<protein>
    <submittedName>
        <fullName evidence="2">Uncharacterized protein</fullName>
    </submittedName>
</protein>
<name>A0ABN3R4J8_9ACTN</name>
<evidence type="ECO:0000313" key="2">
    <source>
        <dbReference type="EMBL" id="GAA2643409.1"/>
    </source>
</evidence>
<accession>A0ABN3R4J8</accession>
<dbReference type="Proteomes" id="UP001501666">
    <property type="component" value="Unassembled WGS sequence"/>
</dbReference>
<keyword evidence="3" id="KW-1185">Reference proteome</keyword>
<dbReference type="EMBL" id="BAAATE010000001">
    <property type="protein sequence ID" value="GAA2643409.1"/>
    <property type="molecule type" value="Genomic_DNA"/>
</dbReference>
<organism evidence="2 3">
    <name type="scientific">Nonomuraea recticatena</name>
    <dbReference type="NCBI Taxonomy" id="46178"/>
    <lineage>
        <taxon>Bacteria</taxon>
        <taxon>Bacillati</taxon>
        <taxon>Actinomycetota</taxon>
        <taxon>Actinomycetes</taxon>
        <taxon>Streptosporangiales</taxon>
        <taxon>Streptosporangiaceae</taxon>
        <taxon>Nonomuraea</taxon>
    </lineage>
</organism>